<dbReference type="AlphaFoldDB" id="A0A0B7H6L4"/>
<feature type="region of interest" description="Disordered" evidence="1">
    <location>
        <begin position="194"/>
        <end position="235"/>
    </location>
</feature>
<evidence type="ECO:0000313" key="2">
    <source>
        <dbReference type="EMBL" id="CEN33577.1"/>
    </source>
</evidence>
<reference evidence="2 3" key="1">
    <citation type="submission" date="2015-01" db="EMBL/GenBank/DDBJ databases">
        <authorList>
            <person name="Xiang T."/>
            <person name="Song Y."/>
            <person name="Huang L."/>
            <person name="Wang B."/>
            <person name="Wu P."/>
        </authorList>
    </citation>
    <scope>NUCLEOTIDE SEQUENCE [LARGE SCALE GENOMIC DNA]</scope>
    <source>
        <strain evidence="2 3">Ccy74</strain>
    </source>
</reference>
<organism evidence="2 3">
    <name type="scientific">Capnocytophaga cynodegmi</name>
    <dbReference type="NCBI Taxonomy" id="28189"/>
    <lineage>
        <taxon>Bacteria</taxon>
        <taxon>Pseudomonadati</taxon>
        <taxon>Bacteroidota</taxon>
        <taxon>Flavobacteriia</taxon>
        <taxon>Flavobacteriales</taxon>
        <taxon>Flavobacteriaceae</taxon>
        <taxon>Capnocytophaga</taxon>
    </lineage>
</organism>
<sequence length="366" mass="43497">MDIHNTESTNLLLASSEIKFYLTYKEFMDNYPNHLKKWLELQSPYGEEKDFKEEYLQIYYPFFADYGINGLDFERFLGKCYSYNAYDYYDRFFEISLYYEFLKNETDVLRINDNNPAQVLTSEYQKDRDVEYKKFGNEFYYFSYEVRKVLNTFFVWNEEAKTIIFKKNQYRNFTKNIEKIVRFLLSEELYTDNNPLSESNSPKKETLPLPVSEPKPQRTEPTQDPQPVPNFGEAQPAPVVSEHQLLHNFKEQTKTPEPQPFKKIQWHGTPREAMELIKALTLTGTLKDSIIDIVEVFNSVFEVVNNKNSKLTKENYSVIISKTTAPERKKQPKFLNKLIKNFEQPTPPKLLTKLKNDFKSIMKEEK</sequence>
<dbReference type="EMBL" id="CDOG01000001">
    <property type="protein sequence ID" value="CEN33577.1"/>
    <property type="molecule type" value="Genomic_DNA"/>
</dbReference>
<name>A0A0B7H6L4_9FLAO</name>
<dbReference type="OrthoDB" id="1245779at2"/>
<accession>A0A0B7H6L4</accession>
<evidence type="ECO:0000256" key="1">
    <source>
        <dbReference type="SAM" id="MobiDB-lite"/>
    </source>
</evidence>
<gene>
    <name evidence="2" type="ORF">CCYN74_10058</name>
</gene>
<dbReference type="Proteomes" id="UP000038083">
    <property type="component" value="Unassembled WGS sequence"/>
</dbReference>
<dbReference type="RefSeq" id="WP_041995587.1">
    <property type="nucleotide sequence ID" value="NZ_CDOG01000001.1"/>
</dbReference>
<proteinExistence type="predicted"/>
<evidence type="ECO:0000313" key="3">
    <source>
        <dbReference type="Proteomes" id="UP000038083"/>
    </source>
</evidence>
<protein>
    <submittedName>
        <fullName evidence="2">Uncharacterized protein</fullName>
    </submittedName>
</protein>